<sequence length="284" mass="32183">MSVKFWLLKAEPDSRIVKGKEVKFSVDDFEKVVTSPWEGVRNYEARNLMKEMKVGEKALFYHSNCKTPGIAAFAEVSKEAYPDYTAWDSSHPYYDAKSDSDNPKWYMVDLTFSSRAKKFVPLALLKFIADLPSNSTPEEIDYLGEGGVKAIKGMDLVTRGRLSVQRVGEGAWNAIGLLAEKGGWEEMDLRPKKPVRRVSSSAGKAKGSSRTPKAKPSATEKKGKTQTKYVDRDKNEDDEEAEETEDEEDEEPARKYTTSKRKRKATDEGDEDFIETPRRSTRKR</sequence>
<evidence type="ECO:0000256" key="2">
    <source>
        <dbReference type="ARBA" id="ARBA00023242"/>
    </source>
</evidence>
<feature type="compositionally biased region" description="Acidic residues" evidence="3">
    <location>
        <begin position="236"/>
        <end position="251"/>
    </location>
</feature>
<dbReference type="FunFam" id="3.10.590.10:FF:000006">
    <property type="entry name" value="Chromosome 7, whole genome shotgun sequence"/>
    <property type="match status" value="1"/>
</dbReference>
<dbReference type="InterPro" id="IPR002740">
    <property type="entry name" value="EVE_domain"/>
</dbReference>
<gene>
    <name evidence="5" type="ORF">K443DRAFT_5020</name>
</gene>
<proteinExistence type="predicted"/>
<dbReference type="GO" id="GO:0005634">
    <property type="term" value="C:nucleus"/>
    <property type="evidence" value="ECO:0007669"/>
    <property type="project" value="UniProtKB-SubCell"/>
</dbReference>
<reference evidence="6" key="2">
    <citation type="submission" date="2015-01" db="EMBL/GenBank/DDBJ databases">
        <title>Evolutionary Origins and Diversification of the Mycorrhizal Mutualists.</title>
        <authorList>
            <consortium name="DOE Joint Genome Institute"/>
            <consortium name="Mycorrhizal Genomics Consortium"/>
            <person name="Kohler A."/>
            <person name="Kuo A."/>
            <person name="Nagy L.G."/>
            <person name="Floudas D."/>
            <person name="Copeland A."/>
            <person name="Barry K.W."/>
            <person name="Cichocki N."/>
            <person name="Veneault-Fourrey C."/>
            <person name="LaButti K."/>
            <person name="Lindquist E.A."/>
            <person name="Lipzen A."/>
            <person name="Lundell T."/>
            <person name="Morin E."/>
            <person name="Murat C."/>
            <person name="Riley R."/>
            <person name="Ohm R."/>
            <person name="Sun H."/>
            <person name="Tunlid A."/>
            <person name="Henrissat B."/>
            <person name="Grigoriev I.V."/>
            <person name="Hibbett D.S."/>
            <person name="Martin F."/>
        </authorList>
    </citation>
    <scope>NUCLEOTIDE SEQUENCE [LARGE SCALE GENOMIC DNA]</scope>
    <source>
        <strain evidence="6">LaAM-08-1</strain>
    </source>
</reference>
<dbReference type="CDD" id="cd21133">
    <property type="entry name" value="EVE"/>
    <property type="match status" value="1"/>
</dbReference>
<dbReference type="STRING" id="1095629.A0A0C9Y729"/>
<dbReference type="AlphaFoldDB" id="A0A0C9Y729"/>
<accession>A0A0C9Y729</accession>
<reference evidence="5 6" key="1">
    <citation type="submission" date="2014-04" db="EMBL/GenBank/DDBJ databases">
        <authorList>
            <consortium name="DOE Joint Genome Institute"/>
            <person name="Kuo A."/>
            <person name="Kohler A."/>
            <person name="Nagy L.G."/>
            <person name="Floudas D."/>
            <person name="Copeland A."/>
            <person name="Barry K.W."/>
            <person name="Cichocki N."/>
            <person name="Veneault-Fourrey C."/>
            <person name="LaButti K."/>
            <person name="Lindquist E.A."/>
            <person name="Lipzen A."/>
            <person name="Lundell T."/>
            <person name="Morin E."/>
            <person name="Murat C."/>
            <person name="Sun H."/>
            <person name="Tunlid A."/>
            <person name="Henrissat B."/>
            <person name="Grigoriev I.V."/>
            <person name="Hibbett D.S."/>
            <person name="Martin F."/>
            <person name="Nordberg H.P."/>
            <person name="Cantor M.N."/>
            <person name="Hua S.X."/>
        </authorList>
    </citation>
    <scope>NUCLEOTIDE SEQUENCE [LARGE SCALE GENOMIC DNA]</scope>
    <source>
        <strain evidence="5 6">LaAM-08-1</strain>
    </source>
</reference>
<evidence type="ECO:0000256" key="3">
    <source>
        <dbReference type="SAM" id="MobiDB-lite"/>
    </source>
</evidence>
<dbReference type="PANTHER" id="PTHR14087:SF7">
    <property type="entry name" value="THYMOCYTE NUCLEAR PROTEIN 1"/>
    <property type="match status" value="1"/>
</dbReference>
<feature type="compositionally biased region" description="Basic and acidic residues" evidence="3">
    <location>
        <begin position="218"/>
        <end position="235"/>
    </location>
</feature>
<comment type="subcellular location">
    <subcellularLocation>
        <location evidence="1">Nucleus</location>
    </subcellularLocation>
</comment>
<evidence type="ECO:0000256" key="1">
    <source>
        <dbReference type="ARBA" id="ARBA00004123"/>
    </source>
</evidence>
<organism evidence="5 6">
    <name type="scientific">Laccaria amethystina LaAM-08-1</name>
    <dbReference type="NCBI Taxonomy" id="1095629"/>
    <lineage>
        <taxon>Eukaryota</taxon>
        <taxon>Fungi</taxon>
        <taxon>Dikarya</taxon>
        <taxon>Basidiomycota</taxon>
        <taxon>Agaricomycotina</taxon>
        <taxon>Agaricomycetes</taxon>
        <taxon>Agaricomycetidae</taxon>
        <taxon>Agaricales</taxon>
        <taxon>Agaricineae</taxon>
        <taxon>Hydnangiaceae</taxon>
        <taxon>Laccaria</taxon>
    </lineage>
</organism>
<keyword evidence="2" id="KW-0539">Nucleus</keyword>
<feature type="domain" description="EVE" evidence="4">
    <location>
        <begin position="4"/>
        <end position="175"/>
    </location>
</feature>
<feature type="compositionally biased region" description="Low complexity" evidence="3">
    <location>
        <begin position="199"/>
        <end position="209"/>
    </location>
</feature>
<dbReference type="HOGENOM" id="CLU_041799_1_1_1"/>
<evidence type="ECO:0000313" key="6">
    <source>
        <dbReference type="Proteomes" id="UP000054477"/>
    </source>
</evidence>
<dbReference type="InterPro" id="IPR052181">
    <property type="entry name" value="5hmC_binding"/>
</dbReference>
<dbReference type="EMBL" id="KN838575">
    <property type="protein sequence ID" value="KIK03858.1"/>
    <property type="molecule type" value="Genomic_DNA"/>
</dbReference>
<dbReference type="InterPro" id="IPR047197">
    <property type="entry name" value="THYN1-like_EVE"/>
</dbReference>
<protein>
    <recommendedName>
        <fullName evidence="4">EVE domain-containing protein</fullName>
    </recommendedName>
</protein>
<dbReference type="Gene3D" id="3.10.590.10">
    <property type="entry name" value="ph1033 like domains"/>
    <property type="match status" value="1"/>
</dbReference>
<dbReference type="Proteomes" id="UP000054477">
    <property type="component" value="Unassembled WGS sequence"/>
</dbReference>
<name>A0A0C9Y729_9AGAR</name>
<evidence type="ECO:0000259" key="4">
    <source>
        <dbReference type="Pfam" id="PF01878"/>
    </source>
</evidence>
<dbReference type="SUPFAM" id="SSF88697">
    <property type="entry name" value="PUA domain-like"/>
    <property type="match status" value="1"/>
</dbReference>
<evidence type="ECO:0000313" key="5">
    <source>
        <dbReference type="EMBL" id="KIK03858.1"/>
    </source>
</evidence>
<feature type="region of interest" description="Disordered" evidence="3">
    <location>
        <begin position="188"/>
        <end position="284"/>
    </location>
</feature>
<keyword evidence="6" id="KW-1185">Reference proteome</keyword>
<dbReference type="OrthoDB" id="41445at2759"/>
<dbReference type="Pfam" id="PF01878">
    <property type="entry name" value="EVE"/>
    <property type="match status" value="1"/>
</dbReference>
<dbReference type="PANTHER" id="PTHR14087">
    <property type="entry name" value="THYMOCYTE NUCLEAR PROTEIN 1"/>
    <property type="match status" value="1"/>
</dbReference>
<dbReference type="InterPro" id="IPR015947">
    <property type="entry name" value="PUA-like_sf"/>
</dbReference>